<name>F0WR27_9STRA</name>
<feature type="region of interest" description="Disordered" evidence="1">
    <location>
        <begin position="248"/>
        <end position="456"/>
    </location>
</feature>
<proteinExistence type="predicted"/>
<feature type="compositionally biased region" description="Polar residues" evidence="1">
    <location>
        <begin position="32"/>
        <end position="60"/>
    </location>
</feature>
<evidence type="ECO:0000256" key="1">
    <source>
        <dbReference type="SAM" id="MobiDB-lite"/>
    </source>
</evidence>
<reference evidence="2" key="2">
    <citation type="submission" date="2011-02" db="EMBL/GenBank/DDBJ databases">
        <authorList>
            <person name="MacLean D."/>
        </authorList>
    </citation>
    <scope>NUCLEOTIDE SEQUENCE</scope>
</reference>
<evidence type="ECO:0000313" key="2">
    <source>
        <dbReference type="EMBL" id="CCA23787.1"/>
    </source>
</evidence>
<feature type="compositionally biased region" description="Polar residues" evidence="1">
    <location>
        <begin position="249"/>
        <end position="268"/>
    </location>
</feature>
<dbReference type="AlphaFoldDB" id="F0WR27"/>
<feature type="compositionally biased region" description="Polar residues" evidence="1">
    <location>
        <begin position="418"/>
        <end position="430"/>
    </location>
</feature>
<feature type="compositionally biased region" description="Basic and acidic residues" evidence="1">
    <location>
        <begin position="313"/>
        <end position="323"/>
    </location>
</feature>
<feature type="compositionally biased region" description="Polar residues" evidence="1">
    <location>
        <begin position="441"/>
        <end position="450"/>
    </location>
</feature>
<sequence>MATSELAAILARRRAKDGSSAFSSSSDRGETPSETMPSIPGKSSSELPSYLPSKTLQTADINKHSDLSTTPSHTKEQAVRSTAPLIQKSSRDGSKVQQLKQNLAGIAINQFRPGAAPPRKFGGGESIMTTGEEYGRTHAMGIAMPGMGSAIPMPGLAKMGVRIPGFAHASSESREEADSASNTADDMTHDMLTRAVGPKRRAPTSRTAAPIALPGLSIPSNDSMPDREILDTETGKVVVCAASPDDMIQESTSGYGESATADQLNKFSPKSDALESRDATKSAISPNKLGNDYAEMSSSNLFGYDLSNPRNEAVSERIGERNELLPITTQSDQIPQEQSAPSIQSPKEPVQFALPKRNEPSSESDWSEDDDDAGASSLFGYSNMEPEKEDKKPSVPSPLSPSFSPESPHNASILFGNDTAQSPQHISTYSKTDKIEDMQESAGTEESPSSAIEAHRVEAQSPLKNCSAAYICDPPIPIFGIDYSDEESFEESDDEGGLFGTGFPTSI</sequence>
<organism evidence="2">
    <name type="scientific">Albugo laibachii Nc14</name>
    <dbReference type="NCBI Taxonomy" id="890382"/>
    <lineage>
        <taxon>Eukaryota</taxon>
        <taxon>Sar</taxon>
        <taxon>Stramenopiles</taxon>
        <taxon>Oomycota</taxon>
        <taxon>Peronosporomycetes</taxon>
        <taxon>Albuginales</taxon>
        <taxon>Albuginaceae</taxon>
        <taxon>Albugo</taxon>
    </lineage>
</organism>
<feature type="compositionally biased region" description="Acidic residues" evidence="1">
    <location>
        <begin position="486"/>
        <end position="496"/>
    </location>
</feature>
<feature type="region of interest" description="Disordered" evidence="1">
    <location>
        <begin position="486"/>
        <end position="507"/>
    </location>
</feature>
<reference evidence="2" key="1">
    <citation type="journal article" date="2011" name="PLoS Biol.">
        <title>Gene gain and loss during evolution of obligate parasitism in the white rust pathogen of Arabidopsis thaliana.</title>
        <authorList>
            <person name="Kemen E."/>
            <person name="Gardiner A."/>
            <person name="Schultz-Larsen T."/>
            <person name="Kemen A.C."/>
            <person name="Balmuth A.L."/>
            <person name="Robert-Seilaniantz A."/>
            <person name="Bailey K."/>
            <person name="Holub E."/>
            <person name="Studholme D.J."/>
            <person name="Maclean D."/>
            <person name="Jones J.D."/>
        </authorList>
    </citation>
    <scope>NUCLEOTIDE SEQUENCE</scope>
</reference>
<gene>
    <name evidence="2" type="primary">AlNc14C207G8835</name>
    <name evidence="2" type="ORF">ALNC14_099310</name>
</gene>
<feature type="compositionally biased region" description="Polar residues" evidence="1">
    <location>
        <begin position="327"/>
        <end position="345"/>
    </location>
</feature>
<dbReference type="HOGENOM" id="CLU_537953_0_0_1"/>
<accession>F0WR27</accession>
<protein>
    <submittedName>
        <fullName evidence="2">Uncharacterized protein AlNc14C207G8835</fullName>
    </submittedName>
</protein>
<dbReference type="EMBL" id="FR824252">
    <property type="protein sequence ID" value="CCA23787.1"/>
    <property type="molecule type" value="Genomic_DNA"/>
</dbReference>
<feature type="region of interest" description="Disordered" evidence="1">
    <location>
        <begin position="168"/>
        <end position="187"/>
    </location>
</feature>
<feature type="region of interest" description="Disordered" evidence="1">
    <location>
        <begin position="1"/>
        <end position="94"/>
    </location>
</feature>